<evidence type="ECO:0000256" key="5">
    <source>
        <dbReference type="PROSITE-ProRule" id="PRU10007"/>
    </source>
</evidence>
<dbReference type="InterPro" id="IPR015590">
    <property type="entry name" value="Aldehyde_DH_dom"/>
</dbReference>
<dbReference type="InterPro" id="IPR012394">
    <property type="entry name" value="Aldehyde_DH_NAD(P)"/>
</dbReference>
<dbReference type="InterPro" id="IPR016162">
    <property type="entry name" value="Ald_DH_N"/>
</dbReference>
<keyword evidence="7" id="KW-0812">Transmembrane</keyword>
<dbReference type="Gene3D" id="3.40.605.10">
    <property type="entry name" value="Aldehyde Dehydrogenase, Chain A, domain 1"/>
    <property type="match status" value="1"/>
</dbReference>
<dbReference type="RefSeq" id="XP_037144320.1">
    <property type="nucleotide sequence ID" value="XM_037288425.1"/>
</dbReference>
<dbReference type="PANTHER" id="PTHR43570:SF16">
    <property type="entry name" value="ALDEHYDE DEHYDROGENASE TYPE III, ISOFORM Q"/>
    <property type="match status" value="1"/>
</dbReference>
<accession>A0A7H9B496</accession>
<dbReference type="GO" id="GO:0004029">
    <property type="term" value="F:aldehyde dehydrogenase (NAD+) activity"/>
    <property type="evidence" value="ECO:0007669"/>
    <property type="project" value="TreeGrafter"/>
</dbReference>
<dbReference type="GO" id="GO:0006081">
    <property type="term" value="P:aldehyde metabolic process"/>
    <property type="evidence" value="ECO:0007669"/>
    <property type="project" value="InterPro"/>
</dbReference>
<dbReference type="InterPro" id="IPR016163">
    <property type="entry name" value="Ald_DH_C"/>
</dbReference>
<organism evidence="9 10">
    <name type="scientific">Zygotorulaspora mrakii</name>
    <name type="common">Zygosaccharomyces mrakii</name>
    <dbReference type="NCBI Taxonomy" id="42260"/>
    <lineage>
        <taxon>Eukaryota</taxon>
        <taxon>Fungi</taxon>
        <taxon>Dikarya</taxon>
        <taxon>Ascomycota</taxon>
        <taxon>Saccharomycotina</taxon>
        <taxon>Saccharomycetes</taxon>
        <taxon>Saccharomycetales</taxon>
        <taxon>Saccharomycetaceae</taxon>
        <taxon>Zygotorulaspora</taxon>
    </lineage>
</organism>
<keyword evidence="7" id="KW-0472">Membrane</keyword>
<dbReference type="GO" id="GO:0005737">
    <property type="term" value="C:cytoplasm"/>
    <property type="evidence" value="ECO:0007669"/>
    <property type="project" value="TreeGrafter"/>
</dbReference>
<dbReference type="PIRSF" id="PIRSF036492">
    <property type="entry name" value="ALDH"/>
    <property type="match status" value="1"/>
</dbReference>
<reference evidence="9 10" key="1">
    <citation type="submission" date="2020-07" db="EMBL/GenBank/DDBJ databases">
        <title>The yeast mating-type switching endonuclease HO is a domesticated member of an unorthodox homing genetic element family.</title>
        <authorList>
            <person name="Coughlan A.Y."/>
            <person name="Lombardi L."/>
            <person name="Braun-Galleani S."/>
            <person name="Martos A.R."/>
            <person name="Galeote V."/>
            <person name="Bigey F."/>
            <person name="Dequin S."/>
            <person name="Byrne K.P."/>
            <person name="Wolfe K.H."/>
        </authorList>
    </citation>
    <scope>NUCLEOTIDE SEQUENCE [LARGE SCALE GENOMIC DNA]</scope>
    <source>
        <strain evidence="9 10">NRRL Y-6702</strain>
    </source>
</reference>
<dbReference type="Gene3D" id="3.40.309.10">
    <property type="entry name" value="Aldehyde Dehydrogenase, Chain A, domain 2"/>
    <property type="match status" value="1"/>
</dbReference>
<dbReference type="InterPro" id="IPR029510">
    <property type="entry name" value="Ald_DH_CS_GLU"/>
</dbReference>
<dbReference type="PANTHER" id="PTHR43570">
    <property type="entry name" value="ALDEHYDE DEHYDROGENASE"/>
    <property type="match status" value="1"/>
</dbReference>
<dbReference type="OrthoDB" id="440325at2759"/>
<keyword evidence="7" id="KW-1133">Transmembrane helix</keyword>
<dbReference type="PROSITE" id="PS00687">
    <property type="entry name" value="ALDEHYDE_DEHYDR_GLU"/>
    <property type="match status" value="1"/>
</dbReference>
<evidence type="ECO:0000256" key="3">
    <source>
        <dbReference type="PIRNR" id="PIRNR036492"/>
    </source>
</evidence>
<proteinExistence type="inferred from homology"/>
<dbReference type="KEGG" id="zmk:HG535_0D03000"/>
<evidence type="ECO:0000256" key="6">
    <source>
        <dbReference type="RuleBase" id="RU003345"/>
    </source>
</evidence>
<feature type="transmembrane region" description="Helical" evidence="7">
    <location>
        <begin position="506"/>
        <end position="526"/>
    </location>
</feature>
<gene>
    <name evidence="9" type="ORF">HG535_0D03000</name>
</gene>
<dbReference type="Proteomes" id="UP000509704">
    <property type="component" value="Chromosome 4"/>
</dbReference>
<dbReference type="Pfam" id="PF00171">
    <property type="entry name" value="Aldedh"/>
    <property type="match status" value="1"/>
</dbReference>
<protein>
    <recommendedName>
        <fullName evidence="3">Aldehyde dehydrogenase</fullName>
    </recommendedName>
</protein>
<dbReference type="SUPFAM" id="SSF53720">
    <property type="entry name" value="ALDH-like"/>
    <property type="match status" value="1"/>
</dbReference>
<keyword evidence="10" id="KW-1185">Reference proteome</keyword>
<evidence type="ECO:0000256" key="2">
    <source>
        <dbReference type="ARBA" id="ARBA00023002"/>
    </source>
</evidence>
<sequence>MTENTTLKYTPLQEIDSKIRLANEYFHEKQLKLSKTPSPRKADLKIRSLQLKKLYYAIKNHEQDILDAMYRDFHRSPTETTVLEIIPVYNAILHIIDRLHIWMAPKRIRDNSSPAFMFSKIVIEKIARGSALIIGPFNFPFFLSLLPVAYAISAGNSVILKPSELVPSCAQLLEEILYDADFPQGMVQVVQGSIPETESLVQSGRFDLIFFTGAPKTGSIIAQEAAKSLTPCVLELGGKSPAFITETLENKYLETTLKRLFFSSFGNSGQICVSPDYALVHESKYSEVVDLAKKILQDFFPRIDESVEYSHMVNEKAYNEVCKKLESTKGTKFTSGGQTPEKLDFFIPPTLVFDVDWNDSLMQSENFAPILPFIKYRDLDDTIERLLRSCDTPLAQYIFSGSDQEIQHILSRVRSGGCVVGDTLIHVGITDAPFGGIGTSGYGSSGGIYGFNAFSHERTILKQPFLVERLLSMRYPPASSFRRSILRVGMERKPWFDRTGKNNIPFLRSVVISVLVLCFSVCFYSYKS</sequence>
<dbReference type="InterPro" id="IPR016161">
    <property type="entry name" value="Ald_DH/histidinol_DH"/>
</dbReference>
<feature type="active site" evidence="4 5">
    <location>
        <position position="235"/>
    </location>
</feature>
<evidence type="ECO:0000259" key="8">
    <source>
        <dbReference type="Pfam" id="PF00171"/>
    </source>
</evidence>
<evidence type="ECO:0000313" key="9">
    <source>
        <dbReference type="EMBL" id="QLG72592.1"/>
    </source>
</evidence>
<feature type="active site" evidence="4">
    <location>
        <position position="272"/>
    </location>
</feature>
<dbReference type="AlphaFoldDB" id="A0A7H9B496"/>
<comment type="similarity">
    <text evidence="1 3 6">Belongs to the aldehyde dehydrogenase family.</text>
</comment>
<evidence type="ECO:0000313" key="10">
    <source>
        <dbReference type="Proteomes" id="UP000509704"/>
    </source>
</evidence>
<evidence type="ECO:0000256" key="7">
    <source>
        <dbReference type="SAM" id="Phobius"/>
    </source>
</evidence>
<evidence type="ECO:0000256" key="4">
    <source>
        <dbReference type="PIRSR" id="PIRSR036492-1"/>
    </source>
</evidence>
<keyword evidence="2 3" id="KW-0560">Oxidoreductase</keyword>
<dbReference type="GeneID" id="59236316"/>
<name>A0A7H9B496_ZYGMR</name>
<dbReference type="EMBL" id="CP058607">
    <property type="protein sequence ID" value="QLG72592.1"/>
    <property type="molecule type" value="Genomic_DNA"/>
</dbReference>
<feature type="domain" description="Aldehyde dehydrogenase" evidence="8">
    <location>
        <begin position="40"/>
        <end position="459"/>
    </location>
</feature>
<evidence type="ECO:0000256" key="1">
    <source>
        <dbReference type="ARBA" id="ARBA00009986"/>
    </source>
</evidence>